<reference evidence="1 2" key="1">
    <citation type="submission" date="2017-07" db="EMBL/GenBank/DDBJ databases">
        <authorList>
            <person name="Talla V."/>
            <person name="Backstrom N."/>
        </authorList>
    </citation>
    <scope>NUCLEOTIDE SEQUENCE [LARGE SCALE GENOMIC DNA]</scope>
</reference>
<dbReference type="AlphaFoldDB" id="A0A5E4QNM5"/>
<accession>A0A5E4QNM5</accession>
<evidence type="ECO:0000313" key="2">
    <source>
        <dbReference type="Proteomes" id="UP000324832"/>
    </source>
</evidence>
<keyword evidence="2" id="KW-1185">Reference proteome</keyword>
<dbReference type="EMBL" id="FZQP02004000">
    <property type="protein sequence ID" value="VVC99231.1"/>
    <property type="molecule type" value="Genomic_DNA"/>
</dbReference>
<dbReference type="Proteomes" id="UP000324832">
    <property type="component" value="Unassembled WGS sequence"/>
</dbReference>
<evidence type="ECO:0000313" key="1">
    <source>
        <dbReference type="EMBL" id="VVC99231.1"/>
    </source>
</evidence>
<gene>
    <name evidence="1" type="ORF">LSINAPIS_LOCUS10143</name>
</gene>
<sequence>MLPPVDRCRNCNRTLVIAHNYHRHGGWCEYGGWGAVHTYLGWYYHPTSNTTVHHSAYPVAWNETSTDTSAKPQPCVALC</sequence>
<protein>
    <submittedName>
        <fullName evidence="1">Uncharacterized protein</fullName>
    </submittedName>
</protein>
<proteinExistence type="predicted"/>
<organism evidence="1 2">
    <name type="scientific">Leptidea sinapis</name>
    <dbReference type="NCBI Taxonomy" id="189913"/>
    <lineage>
        <taxon>Eukaryota</taxon>
        <taxon>Metazoa</taxon>
        <taxon>Ecdysozoa</taxon>
        <taxon>Arthropoda</taxon>
        <taxon>Hexapoda</taxon>
        <taxon>Insecta</taxon>
        <taxon>Pterygota</taxon>
        <taxon>Neoptera</taxon>
        <taxon>Endopterygota</taxon>
        <taxon>Lepidoptera</taxon>
        <taxon>Glossata</taxon>
        <taxon>Ditrysia</taxon>
        <taxon>Papilionoidea</taxon>
        <taxon>Pieridae</taxon>
        <taxon>Dismorphiinae</taxon>
        <taxon>Leptidea</taxon>
    </lineage>
</organism>
<name>A0A5E4QNM5_9NEOP</name>